<dbReference type="InterPro" id="IPR011598">
    <property type="entry name" value="bHLH_dom"/>
</dbReference>
<dbReference type="InterPro" id="IPR056192">
    <property type="entry name" value="bHLH_NPAS4"/>
</dbReference>
<evidence type="ECO:0000256" key="3">
    <source>
        <dbReference type="ARBA" id="ARBA00023163"/>
    </source>
</evidence>
<keyword evidence="3" id="KW-0804">Transcription</keyword>
<dbReference type="Proteomes" id="UP000095283">
    <property type="component" value="Unplaced"/>
</dbReference>
<proteinExistence type="predicted"/>
<sequence>MSTTIQSPSGSFSGPVTDSVSHVPQTHLPQRSTRGASKQRRDQINVEIQRLRDLLPLSESIKDRLFQLQVMSLGCIFIRKHRYQTHGINQSLIINASPIFQFQDRPLSPASPFLIDAFSKSCEQFPTFLKQESLTPNSLMPSPFRLPCDQIKVEIPMKQMPTHLSMFTPESSSPESSASLHSTLFSQPFLPCSTHIEQHSLLDDINSILPANTKEALPELRDELDDFFRQVEQPSESITPLPSAVAPIPSMMSLRHSPSQATNLFKYLGPALFTGTATQPMDLQFGHKAYHMPECVEYSTSVDPFLNRKRSWAV</sequence>
<reference evidence="8" key="1">
    <citation type="submission" date="2016-11" db="UniProtKB">
        <authorList>
            <consortium name="WormBaseParasite"/>
        </authorList>
    </citation>
    <scope>IDENTIFICATION</scope>
</reference>
<evidence type="ECO:0000259" key="6">
    <source>
        <dbReference type="PROSITE" id="PS50888"/>
    </source>
</evidence>
<evidence type="ECO:0000313" key="7">
    <source>
        <dbReference type="Proteomes" id="UP000095283"/>
    </source>
</evidence>
<dbReference type="PANTHER" id="PTHR23043:SF39">
    <property type="entry name" value="DYSFUSION, ISOFORM D"/>
    <property type="match status" value="1"/>
</dbReference>
<dbReference type="AlphaFoldDB" id="A0A1I7XML8"/>
<dbReference type="GO" id="GO:0000981">
    <property type="term" value="F:DNA-binding transcription factor activity, RNA polymerase II-specific"/>
    <property type="evidence" value="ECO:0007669"/>
    <property type="project" value="TreeGrafter"/>
</dbReference>
<feature type="region of interest" description="Disordered" evidence="5">
    <location>
        <begin position="1"/>
        <end position="41"/>
    </location>
</feature>
<dbReference type="GO" id="GO:0000977">
    <property type="term" value="F:RNA polymerase II transcription regulatory region sequence-specific DNA binding"/>
    <property type="evidence" value="ECO:0007669"/>
    <property type="project" value="TreeGrafter"/>
</dbReference>
<keyword evidence="4" id="KW-0539">Nucleus</keyword>
<evidence type="ECO:0000256" key="4">
    <source>
        <dbReference type="ARBA" id="ARBA00023242"/>
    </source>
</evidence>
<evidence type="ECO:0000256" key="2">
    <source>
        <dbReference type="ARBA" id="ARBA00023125"/>
    </source>
</evidence>
<dbReference type="CDD" id="cd19697">
    <property type="entry name" value="bHLH-PAS_NPAS4_PASD10"/>
    <property type="match status" value="1"/>
</dbReference>
<dbReference type="PROSITE" id="PS50888">
    <property type="entry name" value="BHLH"/>
    <property type="match status" value="1"/>
</dbReference>
<feature type="compositionally biased region" description="Polar residues" evidence="5">
    <location>
        <begin position="1"/>
        <end position="36"/>
    </location>
</feature>
<feature type="domain" description="BHLH" evidence="6">
    <location>
        <begin position="28"/>
        <end position="81"/>
    </location>
</feature>
<organism evidence="7 8">
    <name type="scientific">Heterorhabditis bacteriophora</name>
    <name type="common">Entomopathogenic nematode worm</name>
    <dbReference type="NCBI Taxonomy" id="37862"/>
    <lineage>
        <taxon>Eukaryota</taxon>
        <taxon>Metazoa</taxon>
        <taxon>Ecdysozoa</taxon>
        <taxon>Nematoda</taxon>
        <taxon>Chromadorea</taxon>
        <taxon>Rhabditida</taxon>
        <taxon>Rhabditina</taxon>
        <taxon>Rhabditomorpha</taxon>
        <taxon>Strongyloidea</taxon>
        <taxon>Heterorhabditidae</taxon>
        <taxon>Heterorhabditis</taxon>
    </lineage>
</organism>
<dbReference type="GO" id="GO:0010557">
    <property type="term" value="P:positive regulation of macromolecule biosynthetic process"/>
    <property type="evidence" value="ECO:0007669"/>
    <property type="project" value="UniProtKB-ARBA"/>
</dbReference>
<dbReference type="PANTHER" id="PTHR23043">
    <property type="entry name" value="HYPOXIA-INDUCIBLE FACTOR 1 ALPHA"/>
    <property type="match status" value="1"/>
</dbReference>
<evidence type="ECO:0000256" key="5">
    <source>
        <dbReference type="SAM" id="MobiDB-lite"/>
    </source>
</evidence>
<dbReference type="WBParaSite" id="Hba_18740">
    <property type="protein sequence ID" value="Hba_18740"/>
    <property type="gene ID" value="Hba_18740"/>
</dbReference>
<keyword evidence="1" id="KW-0805">Transcription regulation</keyword>
<evidence type="ECO:0000256" key="1">
    <source>
        <dbReference type="ARBA" id="ARBA00023015"/>
    </source>
</evidence>
<dbReference type="GO" id="GO:0046983">
    <property type="term" value="F:protein dimerization activity"/>
    <property type="evidence" value="ECO:0007669"/>
    <property type="project" value="InterPro"/>
</dbReference>
<keyword evidence="2" id="KW-0238">DNA-binding</keyword>
<dbReference type="Pfam" id="PF23183">
    <property type="entry name" value="bHLH_NPAS4"/>
    <property type="match status" value="1"/>
</dbReference>
<keyword evidence="7" id="KW-1185">Reference proteome</keyword>
<accession>A0A1I7XML8</accession>
<name>A0A1I7XML8_HETBA</name>
<evidence type="ECO:0000313" key="8">
    <source>
        <dbReference type="WBParaSite" id="Hba_18740"/>
    </source>
</evidence>
<protein>
    <submittedName>
        <fullName evidence="8">BHLH domain-containing protein</fullName>
    </submittedName>
</protein>